<dbReference type="KEGG" id="ceu:A7L45_00940"/>
<evidence type="ECO:0000259" key="2">
    <source>
        <dbReference type="Pfam" id="PF13439"/>
    </source>
</evidence>
<evidence type="ECO:0008006" key="5">
    <source>
        <dbReference type="Google" id="ProtNLM"/>
    </source>
</evidence>
<dbReference type="Gene3D" id="3.40.50.2000">
    <property type="entry name" value="Glycogen Phosphorylase B"/>
    <property type="match status" value="2"/>
</dbReference>
<dbReference type="CDD" id="cd03817">
    <property type="entry name" value="GT4_UGDG-like"/>
    <property type="match status" value="1"/>
</dbReference>
<dbReference type="GeneID" id="83590910"/>
<dbReference type="EMBL" id="CP015756">
    <property type="protein sequence ID" value="APC38737.1"/>
    <property type="molecule type" value="Genomic_DNA"/>
</dbReference>
<accession>A0A1J0GBL9</accession>
<dbReference type="SUPFAM" id="SSF53756">
    <property type="entry name" value="UDP-Glycosyltransferase/glycogen phosphorylase"/>
    <property type="match status" value="1"/>
</dbReference>
<dbReference type="RefSeq" id="WP_071611033.1">
    <property type="nucleotide sequence ID" value="NZ_CP015756.1"/>
</dbReference>
<dbReference type="AlphaFoldDB" id="A0A1J0GBL9"/>
<dbReference type="InterPro" id="IPR028098">
    <property type="entry name" value="Glyco_trans_4-like_N"/>
</dbReference>
<dbReference type="InterPro" id="IPR050194">
    <property type="entry name" value="Glycosyltransferase_grp1"/>
</dbReference>
<sequence>MNIGIFTDAYYPQVSGVVTSTMILRNELIRLGHSVTIVTVTHPGVEEKEGIIRLPSLPFFLLPSQRVGIIYSHKSMNKIKKLDLDIIHTQTEFSIGIFGRIVARRLGIPVVHTYHTMYEDYIHYVSSGIMLKPASQLAKKVSELYCRDCSAIIVPTIKVKDALQQYGLRRHIDVIPTGVNIEPFKKSNFDEELINDEKKSFGINETQPVVLYIGRIAKEKSIDVIINSMNELIRKIPNCKLLLVGDGPERENLETLAKHLGIEKSVVFAGEKPWSEIGKYYQMGDVFVGASLTETQGLTFAEAMAAQIPVVAKYDKNLDGIIKDRINGRVFYKDEDLAKILSEVLINKEEHDSMVKNAYDGIEPLSSKCFGENVEKIYMEVEKQSCMLQNQKVT</sequence>
<keyword evidence="4" id="KW-1185">Reference proteome</keyword>
<feature type="domain" description="Glycosyl transferase family 1" evidence="1">
    <location>
        <begin position="196"/>
        <end position="359"/>
    </location>
</feature>
<dbReference type="PANTHER" id="PTHR45947">
    <property type="entry name" value="SULFOQUINOVOSYL TRANSFERASE SQD2"/>
    <property type="match status" value="1"/>
</dbReference>
<dbReference type="PANTHER" id="PTHR45947:SF3">
    <property type="entry name" value="SULFOQUINOVOSYL TRANSFERASE SQD2"/>
    <property type="match status" value="1"/>
</dbReference>
<dbReference type="GO" id="GO:0016758">
    <property type="term" value="F:hexosyltransferase activity"/>
    <property type="evidence" value="ECO:0007669"/>
    <property type="project" value="TreeGrafter"/>
</dbReference>
<dbReference type="Pfam" id="PF13439">
    <property type="entry name" value="Glyco_transf_4"/>
    <property type="match status" value="1"/>
</dbReference>
<dbReference type="Pfam" id="PF00534">
    <property type="entry name" value="Glycos_transf_1"/>
    <property type="match status" value="1"/>
</dbReference>
<dbReference type="STRING" id="1552.A7L45_00940"/>
<protein>
    <recommendedName>
        <fullName evidence="5">Glycosyltransferase family 4 protein</fullName>
    </recommendedName>
</protein>
<evidence type="ECO:0000313" key="3">
    <source>
        <dbReference type="EMBL" id="APC38737.1"/>
    </source>
</evidence>
<dbReference type="InterPro" id="IPR001296">
    <property type="entry name" value="Glyco_trans_1"/>
</dbReference>
<feature type="domain" description="Glycosyltransferase subfamily 4-like N-terminal" evidence="2">
    <location>
        <begin position="14"/>
        <end position="182"/>
    </location>
</feature>
<evidence type="ECO:0000259" key="1">
    <source>
        <dbReference type="Pfam" id="PF00534"/>
    </source>
</evidence>
<name>A0A1J0GBL9_9CLOT</name>
<dbReference type="OrthoDB" id="9802525at2"/>
<reference evidence="4" key="1">
    <citation type="journal article" date="2016" name="Front. Microbiol.">
        <title>Complete Genome Sequence of Clostridium estertheticum DSM 8809, a Microbe Identified in Spoiled Vacuum Packed Beef.</title>
        <authorList>
            <person name="Yu Z."/>
            <person name="Gunn L."/>
            <person name="Brennan E."/>
            <person name="Reid R."/>
            <person name="Wall P.G."/>
            <person name="Gaora O.P."/>
            <person name="Hurley D."/>
            <person name="Bolton D."/>
            <person name="Fanning S."/>
        </authorList>
    </citation>
    <scope>NUCLEOTIDE SEQUENCE [LARGE SCALE GENOMIC DNA]</scope>
    <source>
        <strain evidence="4">DSM 8809</strain>
    </source>
</reference>
<proteinExistence type="predicted"/>
<organism evidence="3 4">
    <name type="scientific">Clostridium estertheticum subsp. estertheticum</name>
    <dbReference type="NCBI Taxonomy" id="1552"/>
    <lineage>
        <taxon>Bacteria</taxon>
        <taxon>Bacillati</taxon>
        <taxon>Bacillota</taxon>
        <taxon>Clostridia</taxon>
        <taxon>Eubacteriales</taxon>
        <taxon>Clostridiaceae</taxon>
        <taxon>Clostridium</taxon>
    </lineage>
</organism>
<gene>
    <name evidence="3" type="ORF">A7L45_00940</name>
</gene>
<dbReference type="Proteomes" id="UP000182569">
    <property type="component" value="Chromosome"/>
</dbReference>
<evidence type="ECO:0000313" key="4">
    <source>
        <dbReference type="Proteomes" id="UP000182569"/>
    </source>
</evidence>